<feature type="transmembrane region" description="Helical" evidence="9">
    <location>
        <begin position="37"/>
        <end position="60"/>
    </location>
</feature>
<dbReference type="Proteomes" id="UP000648908">
    <property type="component" value="Unassembled WGS sequence"/>
</dbReference>
<evidence type="ECO:0000256" key="3">
    <source>
        <dbReference type="ARBA" id="ARBA00016864"/>
    </source>
</evidence>
<dbReference type="InterPro" id="IPR024573">
    <property type="entry name" value="DUF3333"/>
</dbReference>
<dbReference type="GO" id="GO:0005886">
    <property type="term" value="C:plasma membrane"/>
    <property type="evidence" value="ECO:0007669"/>
    <property type="project" value="UniProtKB-SubCell"/>
</dbReference>
<sequence length="453" mass="48855">MTDATAGGMSAGPDRRSASLLTADPLMRRRNAAETRFRLYGVAAIMISLSMLFIMLWTIFSDGVSAFRQTSLTMAVTLDAERLDPQGNRARDDMMKVTTIGYTNLLNDALKSYMEARGIDTGEVSDRELSAFISRDTPAQLRNQVIANPDMLGQTIEVKGFATGRIDGYFKGRVTRETAQVDTNISVAQLELADQMREAGILTVGFNWKFLTNTDASDQRPEAAGLGIAIIGSAYMMLLVAVFVLPIGVAASIYLEEFAPKNRWTDLIEVNISNLAAVPSIVYGILGLAIFINFAKFPQSSPLVGALVLTLMTLPTIIIATRAAIRAVPPSIRDAALGIGASKMQTVFHHVLPLAAPGILTGTILGLASALGETAPLLLIGMVAFVANYPSGPLEGGMLEPATALPVQVYSWASRSDPAFIERSSGAIIVLLAFLLVMNIIAIVLRRRFERRW</sequence>
<evidence type="ECO:0000313" key="12">
    <source>
        <dbReference type="Proteomes" id="UP000648908"/>
    </source>
</evidence>
<keyword evidence="6 9" id="KW-0812">Transmembrane</keyword>
<comment type="similarity">
    <text evidence="2 9">Belongs to the binding-protein-dependent transport system permease family. CysTW subfamily.</text>
</comment>
<comment type="caution">
    <text evidence="11">The sequence shown here is derived from an EMBL/GenBank/DDBJ whole genome shotgun (WGS) entry which is preliminary data.</text>
</comment>
<dbReference type="InterPro" id="IPR000515">
    <property type="entry name" value="MetI-like"/>
</dbReference>
<dbReference type="InterPro" id="IPR005672">
    <property type="entry name" value="Phosphate_PstA"/>
</dbReference>
<evidence type="ECO:0000313" key="11">
    <source>
        <dbReference type="EMBL" id="MBL4916063.1"/>
    </source>
</evidence>
<dbReference type="Gene3D" id="1.10.3720.10">
    <property type="entry name" value="MetI-like"/>
    <property type="match status" value="1"/>
</dbReference>
<feature type="transmembrane region" description="Helical" evidence="9">
    <location>
        <begin position="346"/>
        <end position="371"/>
    </location>
</feature>
<evidence type="ECO:0000256" key="6">
    <source>
        <dbReference type="ARBA" id="ARBA00022692"/>
    </source>
</evidence>
<dbReference type="GO" id="GO:0005315">
    <property type="term" value="F:phosphate transmembrane transporter activity"/>
    <property type="evidence" value="ECO:0007669"/>
    <property type="project" value="InterPro"/>
</dbReference>
<feature type="transmembrane region" description="Helical" evidence="9">
    <location>
        <begin position="226"/>
        <end position="255"/>
    </location>
</feature>
<dbReference type="PROSITE" id="PS50928">
    <property type="entry name" value="ABC_TM1"/>
    <property type="match status" value="1"/>
</dbReference>
<keyword evidence="5 9" id="KW-1003">Cell membrane</keyword>
<protein>
    <recommendedName>
        <fullName evidence="3 9">Phosphate transport system permease protein PstA</fullName>
    </recommendedName>
</protein>
<evidence type="ECO:0000256" key="5">
    <source>
        <dbReference type="ARBA" id="ARBA00022475"/>
    </source>
</evidence>
<evidence type="ECO:0000256" key="2">
    <source>
        <dbReference type="ARBA" id="ARBA00007069"/>
    </source>
</evidence>
<evidence type="ECO:0000259" key="10">
    <source>
        <dbReference type="PROSITE" id="PS50928"/>
    </source>
</evidence>
<keyword evidence="12" id="KW-1185">Reference proteome</keyword>
<name>A0A8K0V9C4_9RHOB</name>
<keyword evidence="7 9" id="KW-1133">Transmembrane helix</keyword>
<dbReference type="PANTHER" id="PTHR43470:SF5">
    <property type="entry name" value="PHOSPHATE TRANSPORT SYSTEM PERMEASE PROTEIN PSTA"/>
    <property type="match status" value="1"/>
</dbReference>
<feature type="transmembrane region" description="Helical" evidence="9">
    <location>
        <begin position="426"/>
        <end position="445"/>
    </location>
</feature>
<evidence type="ECO:0000256" key="8">
    <source>
        <dbReference type="ARBA" id="ARBA00023136"/>
    </source>
</evidence>
<comment type="subcellular location">
    <subcellularLocation>
        <location evidence="9">Cell inner membrane</location>
        <topology evidence="9">Multi-pass membrane protein</topology>
    </subcellularLocation>
    <subcellularLocation>
        <location evidence="1">Cell membrane</location>
        <topology evidence="1">Multi-pass membrane protein</topology>
    </subcellularLocation>
</comment>
<evidence type="ECO:0000256" key="4">
    <source>
        <dbReference type="ARBA" id="ARBA00022448"/>
    </source>
</evidence>
<reference evidence="11" key="1">
    <citation type="submission" date="2021-01" db="EMBL/GenBank/DDBJ databases">
        <title>Tabrizicola alba sp. nov. a motile alkaliphilic bacterium isolated from a soda lake.</title>
        <authorList>
            <person name="Szuroczki S."/>
            <person name="Abbaszade G."/>
            <person name="Schumann P."/>
            <person name="Toth E."/>
        </authorList>
    </citation>
    <scope>NUCLEOTIDE SEQUENCE</scope>
    <source>
        <strain evidence="11">DMG-N-6</strain>
    </source>
</reference>
<dbReference type="InterPro" id="IPR035906">
    <property type="entry name" value="MetI-like_sf"/>
</dbReference>
<feature type="transmembrane region" description="Helical" evidence="9">
    <location>
        <begin position="303"/>
        <end position="325"/>
    </location>
</feature>
<feature type="transmembrane region" description="Helical" evidence="9">
    <location>
        <begin position="275"/>
        <end position="297"/>
    </location>
</feature>
<evidence type="ECO:0000256" key="9">
    <source>
        <dbReference type="RuleBase" id="RU363043"/>
    </source>
</evidence>
<keyword evidence="4" id="KW-0813">Transport</keyword>
<dbReference type="NCBIfam" id="TIGR00974">
    <property type="entry name" value="3a0107s02c"/>
    <property type="match status" value="1"/>
</dbReference>
<evidence type="ECO:0000256" key="7">
    <source>
        <dbReference type="ARBA" id="ARBA00022989"/>
    </source>
</evidence>
<keyword evidence="8 9" id="KW-0472">Membrane</keyword>
<dbReference type="Pfam" id="PF11812">
    <property type="entry name" value="DUF3333"/>
    <property type="match status" value="1"/>
</dbReference>
<dbReference type="Pfam" id="PF00528">
    <property type="entry name" value="BPD_transp_1"/>
    <property type="match status" value="1"/>
</dbReference>
<accession>A0A8K0V9C4</accession>
<organism evidence="11 12">
    <name type="scientific">Szabonella alba</name>
    <dbReference type="NCBI Taxonomy" id="2804194"/>
    <lineage>
        <taxon>Bacteria</taxon>
        <taxon>Pseudomonadati</taxon>
        <taxon>Pseudomonadota</taxon>
        <taxon>Alphaproteobacteria</taxon>
        <taxon>Rhodobacterales</taxon>
        <taxon>Paracoccaceae</taxon>
        <taxon>Szabonella</taxon>
    </lineage>
</organism>
<dbReference type="AlphaFoldDB" id="A0A8K0V9C4"/>
<proteinExistence type="inferred from homology"/>
<dbReference type="GO" id="GO:0035435">
    <property type="term" value="P:phosphate ion transmembrane transport"/>
    <property type="evidence" value="ECO:0007669"/>
    <property type="project" value="InterPro"/>
</dbReference>
<evidence type="ECO:0000256" key="1">
    <source>
        <dbReference type="ARBA" id="ARBA00004651"/>
    </source>
</evidence>
<dbReference type="SUPFAM" id="SSF161098">
    <property type="entry name" value="MetI-like"/>
    <property type="match status" value="1"/>
</dbReference>
<dbReference type="PANTHER" id="PTHR43470">
    <property type="entry name" value="PHOSPHATE TRANSPORT SYSTEM PERMEASE PROTEIN PSTA-RELATED"/>
    <property type="match status" value="1"/>
</dbReference>
<dbReference type="RefSeq" id="WP_202686712.1">
    <property type="nucleotide sequence ID" value="NZ_JAESVN010000001.1"/>
</dbReference>
<dbReference type="EMBL" id="JAESVN010000001">
    <property type="protein sequence ID" value="MBL4916063.1"/>
    <property type="molecule type" value="Genomic_DNA"/>
</dbReference>
<gene>
    <name evidence="11" type="primary">pstA</name>
    <name evidence="11" type="ORF">JL811_02415</name>
</gene>
<dbReference type="CDD" id="cd06261">
    <property type="entry name" value="TM_PBP2"/>
    <property type="match status" value="1"/>
</dbReference>
<feature type="domain" description="ABC transmembrane type-1" evidence="10">
    <location>
        <begin position="230"/>
        <end position="442"/>
    </location>
</feature>